<dbReference type="InterPro" id="IPR023401">
    <property type="entry name" value="ODC_N"/>
</dbReference>
<dbReference type="OrthoDB" id="41492at2759"/>
<proteinExistence type="inferred from homology"/>
<dbReference type="GO" id="GO:0005737">
    <property type="term" value="C:cytoplasm"/>
    <property type="evidence" value="ECO:0007669"/>
    <property type="project" value="TreeGrafter"/>
</dbReference>
<dbReference type="AlphaFoldDB" id="A0A9P4IU28"/>
<organism evidence="3 4">
    <name type="scientific">Rhizodiscina lignyota</name>
    <dbReference type="NCBI Taxonomy" id="1504668"/>
    <lineage>
        <taxon>Eukaryota</taxon>
        <taxon>Fungi</taxon>
        <taxon>Dikarya</taxon>
        <taxon>Ascomycota</taxon>
        <taxon>Pezizomycotina</taxon>
        <taxon>Dothideomycetes</taxon>
        <taxon>Pleosporomycetidae</taxon>
        <taxon>Aulographales</taxon>
        <taxon>Rhizodiscinaceae</taxon>
        <taxon>Rhizodiscina</taxon>
    </lineage>
</organism>
<reference evidence="3" key="1">
    <citation type="journal article" date="2020" name="Stud. Mycol.">
        <title>101 Dothideomycetes genomes: a test case for predicting lifestyles and emergence of pathogens.</title>
        <authorList>
            <person name="Haridas S."/>
            <person name="Albert R."/>
            <person name="Binder M."/>
            <person name="Bloem J."/>
            <person name="Labutti K."/>
            <person name="Salamov A."/>
            <person name="Andreopoulos B."/>
            <person name="Baker S."/>
            <person name="Barry K."/>
            <person name="Bills G."/>
            <person name="Bluhm B."/>
            <person name="Cannon C."/>
            <person name="Castanera R."/>
            <person name="Culley D."/>
            <person name="Daum C."/>
            <person name="Ezra D."/>
            <person name="Gonzalez J."/>
            <person name="Henrissat B."/>
            <person name="Kuo A."/>
            <person name="Liang C."/>
            <person name="Lipzen A."/>
            <person name="Lutzoni F."/>
            <person name="Magnuson J."/>
            <person name="Mondo S."/>
            <person name="Nolan M."/>
            <person name="Ohm R."/>
            <person name="Pangilinan J."/>
            <person name="Park H.-J."/>
            <person name="Ramirez L."/>
            <person name="Alfaro M."/>
            <person name="Sun H."/>
            <person name="Tritt A."/>
            <person name="Yoshinaga Y."/>
            <person name="Zwiers L.-H."/>
            <person name="Turgeon B."/>
            <person name="Goodwin S."/>
            <person name="Spatafora J."/>
            <person name="Crous P."/>
            <person name="Grigoriev I."/>
        </authorList>
    </citation>
    <scope>NUCLEOTIDE SEQUENCE</scope>
    <source>
        <strain evidence="3">CBS 133067</strain>
    </source>
</reference>
<dbReference type="Gene3D" id="3.40.50.720">
    <property type="entry name" value="NAD(P)-binding Rossmann-like Domain"/>
    <property type="match status" value="1"/>
</dbReference>
<dbReference type="PANTHER" id="PTHR13812:SF19">
    <property type="entry name" value="KETIMINE REDUCTASE MU-CRYSTALLIN"/>
    <property type="match status" value="1"/>
</dbReference>
<feature type="region of interest" description="Disordered" evidence="2">
    <location>
        <begin position="87"/>
        <end position="144"/>
    </location>
</feature>
<evidence type="ECO:0000313" key="4">
    <source>
        <dbReference type="Proteomes" id="UP000799772"/>
    </source>
</evidence>
<feature type="compositionally biased region" description="Polar residues" evidence="2">
    <location>
        <begin position="128"/>
        <end position="144"/>
    </location>
</feature>
<dbReference type="Proteomes" id="UP000799772">
    <property type="component" value="Unassembled WGS sequence"/>
</dbReference>
<feature type="compositionally biased region" description="Polar residues" evidence="2">
    <location>
        <begin position="92"/>
        <end position="101"/>
    </location>
</feature>
<name>A0A9P4IU28_9PEZI</name>
<dbReference type="EMBL" id="ML978121">
    <property type="protein sequence ID" value="KAF2104296.1"/>
    <property type="molecule type" value="Genomic_DNA"/>
</dbReference>
<dbReference type="SUPFAM" id="SSF51735">
    <property type="entry name" value="NAD(P)-binding Rossmann-fold domains"/>
    <property type="match status" value="1"/>
</dbReference>
<evidence type="ECO:0000256" key="2">
    <source>
        <dbReference type="SAM" id="MobiDB-lite"/>
    </source>
</evidence>
<gene>
    <name evidence="3" type="ORF">NA57DRAFT_30847</name>
</gene>
<dbReference type="PANTHER" id="PTHR13812">
    <property type="entry name" value="KETIMINE REDUCTASE MU-CRYSTALLIN"/>
    <property type="match status" value="1"/>
</dbReference>
<dbReference type="Pfam" id="PF02423">
    <property type="entry name" value="OCD_Mu_crystall"/>
    <property type="match status" value="1"/>
</dbReference>
<evidence type="ECO:0000313" key="3">
    <source>
        <dbReference type="EMBL" id="KAF2104296.1"/>
    </source>
</evidence>
<sequence length="443" mass="47652">MPLTILTDQEVKKLLHSLSPQDILVLQQSLADALHYYSANYEDETVNGCSASYQPHRTVVKRKDGQTTLVMPATSDDAMGVKVVTLGESKETSPTTPPMQRSSVSSSATVSTMGSMSSLSISDSPRSPTTASSGTSPKGSLTIFDSSGSPRALMNAEEITAFRTALASLMLFKKRETVHDVTIFGAGKQAYWHLRLALLLRGPEVHHINIINRSFERAQQLVHDLIKSPQGADLPHPKIAIITPGHQEYERLLKSTIRASAVIFATTPSAAPLFPASYLTSTEGRRKGRYIAAVGSYKPHMIEIHPDIIKQAVAPSHSHHHHKHAKQGGAIVVDSVESCLKEAGEVIQAGLGGREVVELGELMMLKKDAEARRKAAEQGLDAGGVEITGGKGDKNPDGGLMEWLQKGNVIYKSVGLGLMDVVVGGDLVKLAEDRGMGTTIQNF</sequence>
<dbReference type="InterPro" id="IPR036291">
    <property type="entry name" value="NAD(P)-bd_dom_sf"/>
</dbReference>
<evidence type="ECO:0000256" key="1">
    <source>
        <dbReference type="ARBA" id="ARBA00008903"/>
    </source>
</evidence>
<protein>
    <submittedName>
        <fullName evidence="3">NAD(P)-binding protein</fullName>
    </submittedName>
</protein>
<comment type="similarity">
    <text evidence="1">Belongs to the ornithine cyclodeaminase/mu-crystallin family.</text>
</comment>
<dbReference type="InterPro" id="IPR003462">
    <property type="entry name" value="ODC_Mu_crystall"/>
</dbReference>
<feature type="compositionally biased region" description="Low complexity" evidence="2">
    <location>
        <begin position="102"/>
        <end position="127"/>
    </location>
</feature>
<comment type="caution">
    <text evidence="3">The sequence shown here is derived from an EMBL/GenBank/DDBJ whole genome shotgun (WGS) entry which is preliminary data.</text>
</comment>
<accession>A0A9P4IU28</accession>
<keyword evidence="4" id="KW-1185">Reference proteome</keyword>
<dbReference type="FunFam" id="3.40.50.720:FF:000577">
    <property type="entry name" value="Proline utilization protein PrnX, putative"/>
    <property type="match status" value="1"/>
</dbReference>
<dbReference type="Gene3D" id="3.30.1780.10">
    <property type="entry name" value="ornithine cyclodeaminase, domain 1"/>
    <property type="match status" value="1"/>
</dbReference>